<reference evidence="9" key="2">
    <citation type="submission" date="2015-10" db="EMBL/GenBank/DDBJ databases">
        <title>Draft Genome Sequences of 11 Lactococcus lactis subspecies cremoris strains.</title>
        <authorList>
            <person name="Wels M."/>
            <person name="Backus L."/>
            <person name="Boekhorst J."/>
            <person name="Dijkstra A."/>
            <person name="Beerthuizen M."/>
            <person name="Kelly W."/>
            <person name="Siezen R."/>
            <person name="Bachmann H."/>
            <person name="Van Hijum S."/>
        </authorList>
    </citation>
    <scope>NUCLEOTIDE SEQUENCE [LARGE SCALE GENOMIC DNA]</scope>
    <source>
        <strain evidence="9">LMG9449</strain>
    </source>
</reference>
<dbReference type="Proteomes" id="UP000053612">
    <property type="component" value="Unassembled WGS sequence"/>
</dbReference>
<dbReference type="Gene3D" id="1.10.10.10">
    <property type="entry name" value="Winged helix-like DNA-binding domain superfamily/Winged helix DNA-binding domain"/>
    <property type="match status" value="1"/>
</dbReference>
<protein>
    <submittedName>
        <fullName evidence="5">GntR family transcriptional regulator</fullName>
    </submittedName>
    <submittedName>
        <fullName evidence="7">Transcriptional regulator GntR family</fullName>
    </submittedName>
    <submittedName>
        <fullName evidence="6">Transcriptional regulators</fullName>
    </submittedName>
</protein>
<dbReference type="SUPFAM" id="SSF48008">
    <property type="entry name" value="GntR ligand-binding domain-like"/>
    <property type="match status" value="1"/>
</dbReference>
<evidence type="ECO:0000256" key="1">
    <source>
        <dbReference type="ARBA" id="ARBA00023015"/>
    </source>
</evidence>
<evidence type="ECO:0000313" key="7">
    <source>
        <dbReference type="EMBL" id="KSU21031.1"/>
    </source>
</evidence>
<evidence type="ECO:0000256" key="3">
    <source>
        <dbReference type="ARBA" id="ARBA00023163"/>
    </source>
</evidence>
<dbReference type="GO" id="GO:0003677">
    <property type="term" value="F:DNA binding"/>
    <property type="evidence" value="ECO:0007669"/>
    <property type="project" value="UniProtKB-KW"/>
</dbReference>
<dbReference type="EMBL" id="BBSI01000033">
    <property type="protein sequence ID" value="GAM80965.1"/>
    <property type="molecule type" value="Genomic_DNA"/>
</dbReference>
<dbReference type="Proteomes" id="UP000192095">
    <property type="component" value="Chromosome"/>
</dbReference>
<dbReference type="InterPro" id="IPR011711">
    <property type="entry name" value="GntR_C"/>
</dbReference>
<keyword evidence="2" id="KW-0238">DNA-binding</keyword>
<name>A0A0A7T161_LACLL</name>
<dbReference type="PROSITE" id="PS50949">
    <property type="entry name" value="HTH_GNTR"/>
    <property type="match status" value="1"/>
</dbReference>
<dbReference type="Gene3D" id="1.20.120.530">
    <property type="entry name" value="GntR ligand-binding domain-like"/>
    <property type="match status" value="1"/>
</dbReference>
<evidence type="ECO:0000259" key="4">
    <source>
        <dbReference type="PROSITE" id="PS50949"/>
    </source>
</evidence>
<keyword evidence="1" id="KW-0805">Transcription regulation</keyword>
<accession>A0A0A7T161</accession>
<dbReference type="InterPro" id="IPR008920">
    <property type="entry name" value="TF_FadR/GntR_C"/>
</dbReference>
<dbReference type="Pfam" id="PF00392">
    <property type="entry name" value="GntR"/>
    <property type="match status" value="1"/>
</dbReference>
<reference evidence="5" key="5">
    <citation type="submission" date="2023-07" db="EMBL/GenBank/DDBJ databases">
        <authorList>
            <person name="McDonnell B."/>
        </authorList>
    </citation>
    <scope>NUCLEOTIDE SEQUENCE</scope>
    <source>
        <strain evidence="5">UC06</strain>
    </source>
</reference>
<keyword evidence="3" id="KW-0804">Transcription</keyword>
<proteinExistence type="predicted"/>
<evidence type="ECO:0000256" key="2">
    <source>
        <dbReference type="ARBA" id="ARBA00023125"/>
    </source>
</evidence>
<dbReference type="GO" id="GO:0003700">
    <property type="term" value="F:DNA-binding transcription factor activity"/>
    <property type="evidence" value="ECO:0007669"/>
    <property type="project" value="InterPro"/>
</dbReference>
<feature type="domain" description="HTH gntR-type" evidence="4">
    <location>
        <begin position="6"/>
        <end position="73"/>
    </location>
</feature>
<dbReference type="PANTHER" id="PTHR43537">
    <property type="entry name" value="TRANSCRIPTIONAL REGULATOR, GNTR FAMILY"/>
    <property type="match status" value="1"/>
</dbReference>
<reference evidence="6 8" key="1">
    <citation type="submission" date="2015-01" db="EMBL/GenBank/DDBJ databases">
        <title>Lactococcus lactis subsp.lactis JCM 5805 whole genome shotgun sequence.</title>
        <authorList>
            <person name="Fujii T."/>
            <person name="Tomita Y."/>
            <person name="Ikushima S."/>
            <person name="Fujiwara D."/>
        </authorList>
    </citation>
    <scope>NUCLEOTIDE SEQUENCE [LARGE SCALE GENOMIC DNA]</scope>
    <source>
        <strain evidence="6 8">JCM 5805</strain>
    </source>
</reference>
<dbReference type="SMART" id="SM00895">
    <property type="entry name" value="FCD"/>
    <property type="match status" value="1"/>
</dbReference>
<dbReference type="CDD" id="cd07377">
    <property type="entry name" value="WHTH_GntR"/>
    <property type="match status" value="1"/>
</dbReference>
<dbReference type="Pfam" id="PF07729">
    <property type="entry name" value="FCD"/>
    <property type="match status" value="1"/>
</dbReference>
<dbReference type="EMBL" id="LKLS01000050">
    <property type="protein sequence ID" value="KSU21031.1"/>
    <property type="molecule type" value="Genomic_DNA"/>
</dbReference>
<dbReference type="PATRIC" id="fig|1360.100.peg.1496"/>
<evidence type="ECO:0000313" key="6">
    <source>
        <dbReference type="EMBL" id="GAM80965.1"/>
    </source>
</evidence>
<evidence type="ECO:0000313" key="8">
    <source>
        <dbReference type="Proteomes" id="UP000031847"/>
    </source>
</evidence>
<dbReference type="EMBL" id="CP015902">
    <property type="protein sequence ID" value="ARE21319.1"/>
    <property type="molecule type" value="Genomic_DNA"/>
</dbReference>
<dbReference type="AlphaFoldDB" id="A0A0A7T161"/>
<dbReference type="PANTHER" id="PTHR43537:SF5">
    <property type="entry name" value="UXU OPERON TRANSCRIPTIONAL REGULATOR"/>
    <property type="match status" value="1"/>
</dbReference>
<reference evidence="7" key="4">
    <citation type="journal article" date="2017" name="Genome Announc.">
        <title>Draft Genome Sequences of 24 Lactococcus lactis Strains.</title>
        <authorList>
            <person name="Backus L."/>
            <person name="Wels M."/>
            <person name="Boekhorst J."/>
            <person name="Dijkstra A.R."/>
            <person name="Beerthuyzen M."/>
            <person name="Kelly W.J."/>
            <person name="Siezen R.J."/>
            <person name="van Hijum S.A."/>
            <person name="Bachmann H."/>
        </authorList>
    </citation>
    <scope>NUCLEOTIDE SEQUENCE</scope>
    <source>
        <strain evidence="7">LMG9447</strain>
    </source>
</reference>
<dbReference type="Proteomes" id="UP000031847">
    <property type="component" value="Unassembled WGS sequence"/>
</dbReference>
<reference evidence="5 10" key="3">
    <citation type="journal article" date="2017" name="BMC Genomics">
        <title>Comparative and functional genomics of the Lactococcus lactis taxon; insights into evolution and niche adaptation.</title>
        <authorList>
            <person name="Kelleher P."/>
            <person name="Bottacini F."/>
            <person name="Mahony J."/>
            <person name="Kilcawley K.N."/>
            <person name="van Sinderen D."/>
        </authorList>
    </citation>
    <scope>NUCLEOTIDE SEQUENCE [LARGE SCALE GENOMIC DNA]</scope>
    <source>
        <strain evidence="5 10">UC06</strain>
    </source>
</reference>
<dbReference type="RefSeq" id="WP_023189673.1">
    <property type="nucleotide sequence ID" value="NZ_BAABQR010000006.1"/>
</dbReference>
<dbReference type="SMART" id="SM00345">
    <property type="entry name" value="HTH_GNTR"/>
    <property type="match status" value="1"/>
</dbReference>
<gene>
    <name evidence="6" type="ORF">JCM5805K_2081</name>
    <name evidence="5" type="ORF">LLUC06_1777</name>
    <name evidence="7" type="ORF">LMG9449_0524</name>
</gene>
<organism evidence="7 9">
    <name type="scientific">Lactococcus lactis subsp. lactis</name>
    <name type="common">Streptococcus lactis</name>
    <dbReference type="NCBI Taxonomy" id="1360"/>
    <lineage>
        <taxon>Bacteria</taxon>
        <taxon>Bacillati</taxon>
        <taxon>Bacillota</taxon>
        <taxon>Bacilli</taxon>
        <taxon>Lactobacillales</taxon>
        <taxon>Streptococcaceae</taxon>
        <taxon>Lactococcus</taxon>
    </lineage>
</organism>
<sequence length="227" mass="26530">MNELNFNLQNQAYKQITGKILRNEYRPGQKISQKNIEIDLQLGRTPVREALLRLRRDGLIYSIPQSGTFVTKIDLDAAINARFIRENLEAKIVSEAAALENNNLLLNQARDAIELQEQYAAKAEYHNFFNADEEFHKTFYLMTNHAQVWDWLQTINIQFNRFRWLRLAISDLPWNTLIEQHKEILCAVENHDGEQAVTAAAKHLHLMFDEEMAVLQAFPEYFDNLPE</sequence>
<evidence type="ECO:0000313" key="9">
    <source>
        <dbReference type="Proteomes" id="UP000053612"/>
    </source>
</evidence>
<dbReference type="InterPro" id="IPR000524">
    <property type="entry name" value="Tscrpt_reg_HTH_GntR"/>
</dbReference>
<dbReference type="InterPro" id="IPR036390">
    <property type="entry name" value="WH_DNA-bd_sf"/>
</dbReference>
<dbReference type="SUPFAM" id="SSF46785">
    <property type="entry name" value="Winged helix' DNA-binding domain"/>
    <property type="match status" value="1"/>
</dbReference>
<evidence type="ECO:0000313" key="5">
    <source>
        <dbReference type="EMBL" id="ARE21319.1"/>
    </source>
</evidence>
<dbReference type="InterPro" id="IPR036388">
    <property type="entry name" value="WH-like_DNA-bd_sf"/>
</dbReference>
<evidence type="ECO:0000313" key="10">
    <source>
        <dbReference type="Proteomes" id="UP000192095"/>
    </source>
</evidence>